<organism evidence="3 4">
    <name type="scientific">Segniliparus rotundus (strain ATCC BAA-972 / CDC 1076 / CIP 108378 / DSM 44985 / JCM 13578)</name>
    <dbReference type="NCBI Taxonomy" id="640132"/>
    <lineage>
        <taxon>Bacteria</taxon>
        <taxon>Bacillati</taxon>
        <taxon>Actinomycetota</taxon>
        <taxon>Actinomycetes</taxon>
        <taxon>Mycobacteriales</taxon>
        <taxon>Segniliparaceae</taxon>
        <taxon>Segniliparus</taxon>
    </lineage>
</organism>
<dbReference type="NCBIfam" id="TIGR00730">
    <property type="entry name" value="Rossman fold protein, TIGR00730 family"/>
    <property type="match status" value="1"/>
</dbReference>
<dbReference type="HOGENOM" id="CLU_058336_4_2_11"/>
<dbReference type="EMBL" id="CP001958">
    <property type="protein sequence ID" value="ADG96658.1"/>
    <property type="molecule type" value="Genomic_DNA"/>
</dbReference>
<dbReference type="Pfam" id="PF03641">
    <property type="entry name" value="Lysine_decarbox"/>
    <property type="match status" value="1"/>
</dbReference>
<name>D6ZAB6_SEGRD</name>
<dbReference type="RefSeq" id="WP_013137114.1">
    <property type="nucleotide sequence ID" value="NC_014168.1"/>
</dbReference>
<sequence>MKVAVYCGASTGTDPAHAAAAADFASALARAGVHIVYGGGHKGLMGVVADAALAEGGQVHGVIPASLVEKELAHQHLTTQRVVETMHQRKELMLALADAAVALPGGLGTLDELFDVWGSAQLALHPKPVGVLNANGFWTDLLAAVRGVREAGFIADSSYDLLIVAQDAQDYLKQVESFAHPGGRF</sequence>
<dbReference type="Gene3D" id="3.40.50.450">
    <property type="match status" value="1"/>
</dbReference>
<dbReference type="PANTHER" id="PTHR31223:SF70">
    <property type="entry name" value="LOG FAMILY PROTEIN YJL055W"/>
    <property type="match status" value="1"/>
</dbReference>
<dbReference type="GO" id="GO:0009691">
    <property type="term" value="P:cytokinin biosynthetic process"/>
    <property type="evidence" value="ECO:0007669"/>
    <property type="project" value="UniProtKB-UniRule"/>
</dbReference>
<dbReference type="SUPFAM" id="SSF102405">
    <property type="entry name" value="MCP/YpsA-like"/>
    <property type="match status" value="1"/>
</dbReference>
<comment type="similarity">
    <text evidence="1 2">Belongs to the LOG family.</text>
</comment>
<evidence type="ECO:0000256" key="1">
    <source>
        <dbReference type="ARBA" id="ARBA00006763"/>
    </source>
</evidence>
<dbReference type="GO" id="GO:0102682">
    <property type="term" value="F:cytokinin riboside 5'-monophosphate phosphoribohydrolase activity"/>
    <property type="evidence" value="ECO:0007669"/>
    <property type="project" value="RHEA"/>
</dbReference>
<comment type="catalytic activity">
    <reaction evidence="2">
        <text>9-ribosyl-trans-zeatin 5'-phosphate + H2O = trans-zeatin + D-ribose 5-phosphate</text>
        <dbReference type="Rhea" id="RHEA:48564"/>
        <dbReference type="ChEBI" id="CHEBI:15377"/>
        <dbReference type="ChEBI" id="CHEBI:16522"/>
        <dbReference type="ChEBI" id="CHEBI:78346"/>
        <dbReference type="ChEBI" id="CHEBI:87947"/>
        <dbReference type="EC" id="3.2.2.n1"/>
    </reaction>
</comment>
<dbReference type="KEGG" id="srt:Srot_0169"/>
<reference evidence="3 4" key="1">
    <citation type="journal article" date="2010" name="Stand. Genomic Sci.">
        <title>Complete genome sequence of Segniliparus rotundus type strain (CDC 1076).</title>
        <authorList>
            <person name="Sikorski J."/>
            <person name="Lapidus A."/>
            <person name="Copeland A."/>
            <person name="Misra M."/>
            <person name="Glavina Del Rio T."/>
            <person name="Nolan M."/>
            <person name="Lucas S."/>
            <person name="Chen F."/>
            <person name="Tice H."/>
            <person name="Cheng J.F."/>
            <person name="Jando M."/>
            <person name="Schneider S."/>
            <person name="Bruce D."/>
            <person name="Goodwin L."/>
            <person name="Pitluck S."/>
            <person name="Liolios K."/>
            <person name="Mikhailova N."/>
            <person name="Pati A."/>
            <person name="Ivanova N."/>
            <person name="Mavromatis K."/>
            <person name="Chen A."/>
            <person name="Palaniappan K."/>
            <person name="Chertkov O."/>
            <person name="Land M."/>
            <person name="Hauser L."/>
            <person name="Chang Y.J."/>
            <person name="Jeffries C.D."/>
            <person name="Brettin T."/>
            <person name="Detter J.C."/>
            <person name="Han C."/>
            <person name="Rohde M."/>
            <person name="Goker M."/>
            <person name="Bristow J."/>
            <person name="Eisen J.A."/>
            <person name="Markowitz V."/>
            <person name="Hugenholtz P."/>
            <person name="Kyrpides N.C."/>
            <person name="Klenk H.P."/>
        </authorList>
    </citation>
    <scope>NUCLEOTIDE SEQUENCE [LARGE SCALE GENOMIC DNA]</scope>
    <source>
        <strain evidence="4">ATCC BAA-972 / CDC 1076 / CIP 108378 / DSM 44985 / JCM 13578</strain>
    </source>
</reference>
<dbReference type="eggNOG" id="COG1611">
    <property type="taxonomic scope" value="Bacteria"/>
</dbReference>
<dbReference type="Proteomes" id="UP000002247">
    <property type="component" value="Chromosome"/>
</dbReference>
<dbReference type="GO" id="GO:0005829">
    <property type="term" value="C:cytosol"/>
    <property type="evidence" value="ECO:0007669"/>
    <property type="project" value="TreeGrafter"/>
</dbReference>
<evidence type="ECO:0000313" key="4">
    <source>
        <dbReference type="Proteomes" id="UP000002247"/>
    </source>
</evidence>
<dbReference type="PANTHER" id="PTHR31223">
    <property type="entry name" value="LOG FAMILY PROTEIN YJL055W"/>
    <property type="match status" value="1"/>
</dbReference>
<comment type="catalytic activity">
    <reaction evidence="2">
        <text>N(6)-(dimethylallyl)adenosine 5'-phosphate + H2O = N(6)-dimethylallyladenine + D-ribose 5-phosphate</text>
        <dbReference type="Rhea" id="RHEA:48560"/>
        <dbReference type="ChEBI" id="CHEBI:15377"/>
        <dbReference type="ChEBI" id="CHEBI:17660"/>
        <dbReference type="ChEBI" id="CHEBI:57526"/>
        <dbReference type="ChEBI" id="CHEBI:78346"/>
        <dbReference type="EC" id="3.2.2.n1"/>
    </reaction>
</comment>
<proteinExistence type="inferred from homology"/>
<evidence type="ECO:0000313" key="3">
    <source>
        <dbReference type="EMBL" id="ADG96658.1"/>
    </source>
</evidence>
<dbReference type="InterPro" id="IPR005269">
    <property type="entry name" value="LOG"/>
</dbReference>
<keyword evidence="4" id="KW-1185">Reference proteome</keyword>
<evidence type="ECO:0000256" key="2">
    <source>
        <dbReference type="RuleBase" id="RU363015"/>
    </source>
</evidence>
<protein>
    <recommendedName>
        <fullName evidence="2">Cytokinin riboside 5'-monophosphate phosphoribohydrolase</fullName>
        <ecNumber evidence="2">3.2.2.n1</ecNumber>
    </recommendedName>
</protein>
<keyword evidence="2" id="KW-0203">Cytokinin biosynthesis</keyword>
<dbReference type="EC" id="3.2.2.n1" evidence="2"/>
<dbReference type="InterPro" id="IPR031100">
    <property type="entry name" value="LOG_fam"/>
</dbReference>
<keyword evidence="2" id="KW-0378">Hydrolase</keyword>
<dbReference type="STRING" id="640132.Srot_0169"/>
<gene>
    <name evidence="3" type="ordered locus">Srot_0169</name>
</gene>
<accession>D6ZAB6</accession>
<dbReference type="OrthoDB" id="9801098at2"/>
<dbReference type="AlphaFoldDB" id="D6ZAB6"/>